<dbReference type="InterPro" id="IPR053825">
    <property type="entry name" value="DUF7009"/>
</dbReference>
<reference evidence="1 2" key="1">
    <citation type="journal article" date="2018" name="Front. Microbiol.">
        <title>Hydrolytic Capabilities as a Key to Environmental Success: Chitinolytic and Cellulolytic Acidobacteria From Acidic Sub-arctic Soils and Boreal Peatlands.</title>
        <authorList>
            <person name="Belova S.E."/>
            <person name="Ravin N.V."/>
            <person name="Pankratov T.A."/>
            <person name="Rakitin A.L."/>
            <person name="Ivanova A.A."/>
            <person name="Beletsky A.V."/>
            <person name="Mardanov A.V."/>
            <person name="Sinninghe Damste J.S."/>
            <person name="Dedysh S.N."/>
        </authorList>
    </citation>
    <scope>NUCLEOTIDE SEQUENCE [LARGE SCALE GENOMIC DNA]</scope>
    <source>
        <strain evidence="1 2">SBC82</strain>
    </source>
</reference>
<dbReference type="KEGG" id="abas:ACPOL_0214"/>
<dbReference type="AlphaFoldDB" id="A0A2Z5FS63"/>
<protein>
    <submittedName>
        <fullName evidence="1">Uncharacterized protein</fullName>
    </submittedName>
</protein>
<dbReference type="OrthoDB" id="122283at2"/>
<evidence type="ECO:0000313" key="1">
    <source>
        <dbReference type="EMBL" id="AXC09599.1"/>
    </source>
</evidence>
<organism evidence="1 2">
    <name type="scientific">Acidisarcina polymorpha</name>
    <dbReference type="NCBI Taxonomy" id="2211140"/>
    <lineage>
        <taxon>Bacteria</taxon>
        <taxon>Pseudomonadati</taxon>
        <taxon>Acidobacteriota</taxon>
        <taxon>Terriglobia</taxon>
        <taxon>Terriglobales</taxon>
        <taxon>Acidobacteriaceae</taxon>
        <taxon>Acidisarcina</taxon>
    </lineage>
</organism>
<gene>
    <name evidence="1" type="ORF">ACPOL_0214</name>
</gene>
<dbReference type="Proteomes" id="UP000253606">
    <property type="component" value="Chromosome"/>
</dbReference>
<accession>A0A2Z5FS63</accession>
<dbReference type="EMBL" id="CP030840">
    <property type="protein sequence ID" value="AXC09599.1"/>
    <property type="molecule type" value="Genomic_DNA"/>
</dbReference>
<name>A0A2Z5FS63_9BACT</name>
<sequence>MKLRIHGKSLRLRISRSELTRFVETGLLEETIYFGVNASAGLTYALAWDDSSLEVGVEAAPGRVKIVLPAVDSRIWASTDRVGLGGEVDLGVRGVLSVLVEKDFACLDRNEEENADTFPNPLAAHVC</sequence>
<dbReference type="Pfam" id="PF22668">
    <property type="entry name" value="DUF7009"/>
    <property type="match status" value="1"/>
</dbReference>
<proteinExistence type="predicted"/>
<keyword evidence="2" id="KW-1185">Reference proteome</keyword>
<dbReference type="RefSeq" id="WP_114205408.1">
    <property type="nucleotide sequence ID" value="NZ_CP030840.1"/>
</dbReference>
<evidence type="ECO:0000313" key="2">
    <source>
        <dbReference type="Proteomes" id="UP000253606"/>
    </source>
</evidence>